<keyword evidence="2" id="KW-1185">Reference proteome</keyword>
<dbReference type="OrthoDB" id="8237640at2"/>
<sequence length="141" mass="15474">MSSALENLSGAGKPLNPEPFDIREFEGLLRSGRARLGDARNAALSLEGRFDLAYNAAHALSLAALRRFNYRASHRYIVFQVLPHTLGLGPEVWRVLAKAHDRRNLGEYEGLLDIDERFVTDVIAACTAVANAIDRVGAKDA</sequence>
<evidence type="ECO:0008006" key="3">
    <source>
        <dbReference type="Google" id="ProtNLM"/>
    </source>
</evidence>
<accession>A0A4V2S1K2</accession>
<name>A0A4V2S1K2_9GAMM</name>
<dbReference type="AlphaFoldDB" id="A0A4V2S1K2"/>
<gene>
    <name evidence="1" type="ORF">EV148_11166</name>
</gene>
<proteinExistence type="predicted"/>
<dbReference type="EMBL" id="SLWQ01000011">
    <property type="protein sequence ID" value="TCO36890.1"/>
    <property type="molecule type" value="Genomic_DNA"/>
</dbReference>
<reference evidence="1 2" key="1">
    <citation type="journal article" date="2015" name="Stand. Genomic Sci.">
        <title>Genomic Encyclopedia of Bacterial and Archaeal Type Strains, Phase III: the genomes of soil and plant-associated and newly described type strains.</title>
        <authorList>
            <person name="Whitman W.B."/>
            <person name="Woyke T."/>
            <person name="Klenk H.P."/>
            <person name="Zhou Y."/>
            <person name="Lilburn T.G."/>
            <person name="Beck B.J."/>
            <person name="De Vos P."/>
            <person name="Vandamme P."/>
            <person name="Eisen J.A."/>
            <person name="Garrity G."/>
            <person name="Hugenholtz P."/>
            <person name="Kyrpides N.C."/>
        </authorList>
    </citation>
    <scope>NUCLEOTIDE SEQUENCE [LARGE SCALE GENOMIC DNA]</scope>
    <source>
        <strain evidence="1 2">A3</strain>
    </source>
</reference>
<dbReference type="Proteomes" id="UP000294862">
    <property type="component" value="Unassembled WGS sequence"/>
</dbReference>
<protein>
    <recommendedName>
        <fullName evidence="3">HEPN domain-containing protein</fullName>
    </recommendedName>
</protein>
<evidence type="ECO:0000313" key="1">
    <source>
        <dbReference type="EMBL" id="TCO36890.1"/>
    </source>
</evidence>
<dbReference type="RefSeq" id="WP_131999935.1">
    <property type="nucleotide sequence ID" value="NZ_SLWQ01000011.1"/>
</dbReference>
<comment type="caution">
    <text evidence="1">The sequence shown here is derived from an EMBL/GenBank/DDBJ whole genome shotgun (WGS) entry which is preliminary data.</text>
</comment>
<evidence type="ECO:0000313" key="2">
    <source>
        <dbReference type="Proteomes" id="UP000294862"/>
    </source>
</evidence>
<organism evidence="1 2">
    <name type="scientific">Dokdonella fugitiva</name>
    <dbReference type="NCBI Taxonomy" id="328517"/>
    <lineage>
        <taxon>Bacteria</taxon>
        <taxon>Pseudomonadati</taxon>
        <taxon>Pseudomonadota</taxon>
        <taxon>Gammaproteobacteria</taxon>
        <taxon>Lysobacterales</taxon>
        <taxon>Rhodanobacteraceae</taxon>
        <taxon>Dokdonella</taxon>
    </lineage>
</organism>